<comment type="similarity">
    <text evidence="7">Belongs to the nucleoporin Nup84/Nup107 family.</text>
</comment>
<comment type="subcellular location">
    <subcellularLocation>
        <location evidence="7">Nucleus</location>
        <location evidence="7">Nuclear pore complex</location>
    </subcellularLocation>
    <subcellularLocation>
        <location evidence="7">Nucleus membrane</location>
    </subcellularLocation>
</comment>
<dbReference type="GO" id="GO:0031080">
    <property type="term" value="C:nuclear pore outer ring"/>
    <property type="evidence" value="ECO:0007669"/>
    <property type="project" value="TreeGrafter"/>
</dbReference>
<dbReference type="OrthoDB" id="3098at2759"/>
<name>A0A9N9CKK4_9GLOM</name>
<dbReference type="EMBL" id="CAJVPY010003886">
    <property type="protein sequence ID" value="CAG8604723.1"/>
    <property type="molecule type" value="Genomic_DNA"/>
</dbReference>
<dbReference type="GO" id="GO:0006606">
    <property type="term" value="P:protein import into nucleus"/>
    <property type="evidence" value="ECO:0007669"/>
    <property type="project" value="TreeGrafter"/>
</dbReference>
<keyword evidence="1 7" id="KW-0813">Transport</keyword>
<dbReference type="Gene3D" id="1.20.190.50">
    <property type="match status" value="1"/>
</dbReference>
<dbReference type="InterPro" id="IPR007252">
    <property type="entry name" value="Nup84/Nup107"/>
</dbReference>
<dbReference type="Gene3D" id="1.10.3450.20">
    <property type="match status" value="1"/>
</dbReference>
<dbReference type="PANTHER" id="PTHR13003">
    <property type="entry name" value="NUP107-RELATED"/>
    <property type="match status" value="1"/>
</dbReference>
<dbReference type="Proteomes" id="UP000789405">
    <property type="component" value="Unassembled WGS sequence"/>
</dbReference>
<keyword evidence="2" id="KW-0509">mRNA transport</keyword>
<evidence type="ECO:0000256" key="2">
    <source>
        <dbReference type="ARBA" id="ARBA00022816"/>
    </source>
</evidence>
<evidence type="ECO:0000256" key="5">
    <source>
        <dbReference type="ARBA" id="ARBA00023132"/>
    </source>
</evidence>
<dbReference type="AlphaFoldDB" id="A0A9N9CKK4"/>
<keyword evidence="9" id="KW-1185">Reference proteome</keyword>
<comment type="caution">
    <text evidence="8">The sequence shown here is derived from an EMBL/GenBank/DDBJ whole genome shotgun (WGS) entry which is preliminary data.</text>
</comment>
<accession>A0A9N9CKK4</accession>
<evidence type="ECO:0000313" key="9">
    <source>
        <dbReference type="Proteomes" id="UP000789405"/>
    </source>
</evidence>
<keyword evidence="5 7" id="KW-0906">Nuclear pore complex</keyword>
<evidence type="ECO:0000256" key="7">
    <source>
        <dbReference type="RuleBase" id="RU365072"/>
    </source>
</evidence>
<evidence type="ECO:0000256" key="6">
    <source>
        <dbReference type="ARBA" id="ARBA00023242"/>
    </source>
</evidence>
<keyword evidence="7" id="KW-0472">Membrane</keyword>
<reference evidence="8" key="1">
    <citation type="submission" date="2021-06" db="EMBL/GenBank/DDBJ databases">
        <authorList>
            <person name="Kallberg Y."/>
            <person name="Tangrot J."/>
            <person name="Rosling A."/>
        </authorList>
    </citation>
    <scope>NUCLEOTIDE SEQUENCE</scope>
    <source>
        <strain evidence="8">MA453B</strain>
    </source>
</reference>
<evidence type="ECO:0000313" key="8">
    <source>
        <dbReference type="EMBL" id="CAG8604723.1"/>
    </source>
</evidence>
<dbReference type="GO" id="GO:0017056">
    <property type="term" value="F:structural constituent of nuclear pore"/>
    <property type="evidence" value="ECO:0007669"/>
    <property type="project" value="UniProtKB-UniRule"/>
</dbReference>
<keyword evidence="3" id="KW-0653">Protein transport</keyword>
<dbReference type="GO" id="GO:0006406">
    <property type="term" value="P:mRNA export from nucleus"/>
    <property type="evidence" value="ECO:0007669"/>
    <property type="project" value="TreeGrafter"/>
</dbReference>
<evidence type="ECO:0000256" key="4">
    <source>
        <dbReference type="ARBA" id="ARBA00023010"/>
    </source>
</evidence>
<dbReference type="GO" id="GO:0031965">
    <property type="term" value="C:nuclear membrane"/>
    <property type="evidence" value="ECO:0007669"/>
    <property type="project" value="UniProtKB-SubCell"/>
</dbReference>
<dbReference type="PANTHER" id="PTHR13003:SF2">
    <property type="entry name" value="NUCLEAR PORE COMPLEX PROTEIN NUP107"/>
    <property type="match status" value="1"/>
</dbReference>
<comment type="function">
    <text evidence="7">Functions as a component of the nuclear pore complex (NPC).</text>
</comment>
<dbReference type="GO" id="GO:0000973">
    <property type="term" value="P:post-transcriptional tethering of RNA polymerase II gene DNA at nuclear periphery"/>
    <property type="evidence" value="ECO:0007669"/>
    <property type="project" value="TreeGrafter"/>
</dbReference>
<proteinExistence type="inferred from homology"/>
<keyword evidence="6 7" id="KW-0539">Nucleus</keyword>
<gene>
    <name evidence="8" type="ORF">DERYTH_LOCUS7828</name>
</gene>
<dbReference type="Pfam" id="PF04121">
    <property type="entry name" value="Nup84_Nup100"/>
    <property type="match status" value="1"/>
</dbReference>
<protein>
    <recommendedName>
        <fullName evidence="7">Nuclear pore complex protein</fullName>
    </recommendedName>
</protein>
<evidence type="ECO:0000256" key="1">
    <source>
        <dbReference type="ARBA" id="ARBA00022448"/>
    </source>
</evidence>
<organism evidence="8 9">
    <name type="scientific">Dentiscutata erythropus</name>
    <dbReference type="NCBI Taxonomy" id="1348616"/>
    <lineage>
        <taxon>Eukaryota</taxon>
        <taxon>Fungi</taxon>
        <taxon>Fungi incertae sedis</taxon>
        <taxon>Mucoromycota</taxon>
        <taxon>Glomeromycotina</taxon>
        <taxon>Glomeromycetes</taxon>
        <taxon>Diversisporales</taxon>
        <taxon>Gigasporaceae</taxon>
        <taxon>Dentiscutata</taxon>
    </lineage>
</organism>
<keyword evidence="4 7" id="KW-0811">Translocation</keyword>
<sequence length="771" mass="90139">MNFSLFVVNYRFTNGIFNTEEAFIQFAHIFSQIHQSVDLQKAPEHYEKLCDQLLKKTQNEPVKTFPINTSQSRLWERLWEAERNTWNLIKQLHILRSTYPTDVSIPKKLYQTDGALQSELLATNLNFAEAWIVRQWLQDTAPTFVHVETNPEYWSYTKTHIAYNLKKLSHKYLDPDGSYRTGQALHPQDQIHENELAKSIYEYLRRGQLDIACEISKKNGQSWRAASISGYIVYGEQTDDGGGIDSIIKSSGNINRHLWRATCYQYAQETGFDLYDRATYAALCGDVDNVFPVCRSWEDYTWAYFNGLIECRLEQYFSQRGQLGELGDVDLPVPTQLLSLTPEDIFRKVEARQTDRDPQMALFHKIQKLFILNKPDEIVKCLKEELLDKQLSYNDSSASYSHIRRFAAHFVLFLRDLIPPTPDKESDDLIKTYTELLIDFKQDSIIALYASKLPREMSIETYALFLKNITGSYDERFYFYNLAEKHGLDVTAIARRTSDLTLEEYLKEEKYASALYLRIASLSDPVDPKDIVLIRGLEWLTFNKNQVVEAMDRANALFRRFLACGKLNAVNALLSSMANPKSPLASYDLDKEADEHEETVVYEYSFYRNMFNFFTKYEDWVKIWQEKPQSPKSFPRDISISEWTLRIKETTDALDQLSDKFLTAYITNPEFDEDKIITEEEERRIQELQRVSDIYIPEVILRLHHVYFKTRGIIPGNLDKSLQLADLVADESRHLYMHFRRSKKLPVLLTMLRDSYLEITRENPDDIIVHC</sequence>
<comment type="subunit">
    <text evidence="7">Part of the nuclear pore complex (NPC).</text>
</comment>
<evidence type="ECO:0000256" key="3">
    <source>
        <dbReference type="ARBA" id="ARBA00022927"/>
    </source>
</evidence>